<dbReference type="Proteomes" id="UP000028761">
    <property type="component" value="Chromosome 14"/>
</dbReference>
<reference evidence="2" key="3">
    <citation type="submission" date="2025-09" db="UniProtKB">
        <authorList>
            <consortium name="Ensembl"/>
        </authorList>
    </citation>
    <scope>IDENTIFICATION</scope>
</reference>
<sequence length="109" mass="12453">MLSALHGDLHTVWPYLMMGVIAVTHFFSFFFFFFFFETESHSVAQAGVQWRNLGSLQAPPPGFTPFSCFSLPSSWDYRCPPPRPASFLYFLVETGFHRVSQDGLDFLTS</sequence>
<accession>A0A8I5NQY3</accession>
<dbReference type="PRINTS" id="PR02045">
    <property type="entry name" value="F138DOMAIN"/>
</dbReference>
<keyword evidence="1" id="KW-0812">Transmembrane</keyword>
<evidence type="ECO:0000313" key="3">
    <source>
        <dbReference type="Proteomes" id="UP000028761"/>
    </source>
</evidence>
<name>A0A8I5NQY3_PAPAN</name>
<keyword evidence="1" id="KW-0472">Membrane</keyword>
<reference evidence="2" key="2">
    <citation type="submission" date="2025-08" db="UniProtKB">
        <authorList>
            <consortium name="Ensembl"/>
        </authorList>
    </citation>
    <scope>IDENTIFICATION</scope>
</reference>
<dbReference type="Ensembl" id="ENSPANT00000080902.1">
    <property type="protein sequence ID" value="ENSPANP00000051785.1"/>
    <property type="gene ID" value="ENSPANG00000050095.1"/>
</dbReference>
<dbReference type="PANTHER" id="PTHR46254">
    <property type="entry name" value="PROTEIN GVQW1-RELATED"/>
    <property type="match status" value="1"/>
</dbReference>
<feature type="transmembrane region" description="Helical" evidence="1">
    <location>
        <begin position="12"/>
        <end position="36"/>
    </location>
</feature>
<dbReference type="AlphaFoldDB" id="A0A8I5NQY3"/>
<dbReference type="GeneTree" id="ENSGT00940000165497"/>
<evidence type="ECO:0000313" key="2">
    <source>
        <dbReference type="Ensembl" id="ENSPANP00000051785.1"/>
    </source>
</evidence>
<organism evidence="2 3">
    <name type="scientific">Papio anubis</name>
    <name type="common">Olive baboon</name>
    <dbReference type="NCBI Taxonomy" id="9555"/>
    <lineage>
        <taxon>Eukaryota</taxon>
        <taxon>Metazoa</taxon>
        <taxon>Chordata</taxon>
        <taxon>Craniata</taxon>
        <taxon>Vertebrata</taxon>
        <taxon>Euteleostomi</taxon>
        <taxon>Mammalia</taxon>
        <taxon>Eutheria</taxon>
        <taxon>Euarchontoglires</taxon>
        <taxon>Primates</taxon>
        <taxon>Haplorrhini</taxon>
        <taxon>Catarrhini</taxon>
        <taxon>Cercopithecidae</taxon>
        <taxon>Cercopithecinae</taxon>
        <taxon>Papio</taxon>
    </lineage>
</organism>
<proteinExistence type="predicted"/>
<keyword evidence="1" id="KW-1133">Transmembrane helix</keyword>
<protein>
    <submittedName>
        <fullName evidence="2">Uncharacterized protein</fullName>
    </submittedName>
</protein>
<reference evidence="2 3" key="1">
    <citation type="submission" date="2012-03" db="EMBL/GenBank/DDBJ databases">
        <title>Whole Genome Assembly of Papio anubis.</title>
        <authorList>
            <person name="Liu Y.L."/>
            <person name="Abraham K.A."/>
            <person name="Akbar H.A."/>
            <person name="Ali S.A."/>
            <person name="Anosike U.A."/>
            <person name="Aqrawi P.A."/>
            <person name="Arias F.A."/>
            <person name="Attaway T.A."/>
            <person name="Awwad R.A."/>
            <person name="Babu C.B."/>
            <person name="Bandaranaike D.B."/>
            <person name="Battles P.B."/>
            <person name="Bell A.B."/>
            <person name="Beltran B.B."/>
            <person name="Berhane-Mersha D.B."/>
            <person name="Bess C.B."/>
            <person name="Bickham C.B."/>
            <person name="Bolden T.B."/>
            <person name="Carter K.C."/>
            <person name="Chau D.C."/>
            <person name="Chavez A.C."/>
            <person name="Clerc-Blankenburg K.C."/>
            <person name="Coyle M.C."/>
            <person name="Dao M.D."/>
            <person name="Davila M.L.D."/>
            <person name="Davy-Carroll L.D."/>
            <person name="Denson S.D."/>
            <person name="Dinh H.D."/>
            <person name="Fernandez S.F."/>
            <person name="Fernando P.F."/>
            <person name="Forbes L.F."/>
            <person name="Francis C.F."/>
            <person name="Francisco L.F."/>
            <person name="Fu Q.F."/>
            <person name="Garcia-Iii R.G."/>
            <person name="Garrett T.G."/>
            <person name="Gross S.G."/>
            <person name="Gubbala S.G."/>
            <person name="Hirani K.H."/>
            <person name="Hogues M.H."/>
            <person name="Hollins B.H."/>
            <person name="Jackson L.J."/>
            <person name="Javaid M.J."/>
            <person name="Jhangiani S.J."/>
            <person name="Johnson A.J."/>
            <person name="Johnson B.J."/>
            <person name="Jones J.J."/>
            <person name="Joshi V.J."/>
            <person name="Kalu J.K."/>
            <person name="Khan N.K."/>
            <person name="Korchina V.K."/>
            <person name="Kovar C.K."/>
            <person name="Lago L.L."/>
            <person name="Lara F.L."/>
            <person name="Le T.-K.L."/>
            <person name="Lee S.L."/>
            <person name="Legall-Iii F.L."/>
            <person name="Lemon S.L."/>
            <person name="Liu J.L."/>
            <person name="Liu Y.-S.L."/>
            <person name="Liyanage D.L."/>
            <person name="Lopez J.L."/>
            <person name="Lorensuhewa L.L."/>
            <person name="Mata R.M."/>
            <person name="Mathew T.M."/>
            <person name="Mercado C.M."/>
            <person name="Mercado I.M."/>
            <person name="Morales K.M."/>
            <person name="Morgan M.M."/>
            <person name="Munidasa M.M."/>
            <person name="Ngo D.N."/>
            <person name="Nguyen L.N."/>
            <person name="Nguyen T.N."/>
            <person name="Nguyen N.N."/>
            <person name="Obregon M.O."/>
            <person name="Okwuonu G.O."/>
            <person name="Ongeri F.O."/>
            <person name="Onwere C.O."/>
            <person name="Osifeso I.O."/>
            <person name="Parra A.P."/>
            <person name="Patil S.P."/>
            <person name="Perez A.P."/>
            <person name="Perez Y.P."/>
            <person name="Pham C.P."/>
            <person name="Pu L.-L.P."/>
            <person name="Puazo M.P."/>
            <person name="Quiroz J.Q."/>
            <person name="Rouhana J.R."/>
            <person name="Ruiz M.R."/>
            <person name="Ruiz S.-J.R."/>
            <person name="Saada N.S."/>
            <person name="Santibanez J.S."/>
            <person name="Scheel M.S."/>
            <person name="Schneider B.S."/>
            <person name="Simmons D.S."/>
            <person name="Sisson I.S."/>
            <person name="Tang L.-Y.T."/>
            <person name="Thornton R.T."/>
            <person name="Tisius J.T."/>
            <person name="Toledanes G.T."/>
            <person name="Trejos Z.T."/>
            <person name="Usmani K.U."/>
            <person name="Varghese R.V."/>
            <person name="Vattathil S.V."/>
            <person name="Vee V.V."/>
            <person name="Walker D.W."/>
            <person name="Weissenberger G.W."/>
            <person name="White C.W."/>
            <person name="Williams A.W."/>
            <person name="Woodworth J.W."/>
            <person name="Wright R.W."/>
            <person name="Zhu Y.Z."/>
            <person name="Han Y.H."/>
            <person name="Newsham I.N."/>
            <person name="Nazareth L.N."/>
            <person name="Worley K.W."/>
            <person name="Muzny D.M."/>
            <person name="Rogers J.R."/>
            <person name="Gibbs R.G."/>
        </authorList>
    </citation>
    <scope>NUCLEOTIDE SEQUENCE [LARGE SCALE GENOMIC DNA]</scope>
</reference>
<keyword evidence="3" id="KW-1185">Reference proteome</keyword>
<evidence type="ECO:0000256" key="1">
    <source>
        <dbReference type="SAM" id="Phobius"/>
    </source>
</evidence>